<comment type="pathway">
    <text evidence="1">Cofactor biosynthesis; adenosylcobalamin biosynthesis.</text>
</comment>
<gene>
    <name evidence="7" type="primary">cbiH</name>
    <name evidence="9" type="ORF">HNP86_000777</name>
    <name evidence="8" type="ORF">HNP88_001024</name>
    <name evidence="10" type="ORF">HNP93_000782</name>
    <name evidence="11" type="ORF">HNP94_000782</name>
    <name evidence="12" type="ORF">HNP96_000233</name>
    <name evidence="7" type="ORF">MMJJ_00380</name>
</gene>
<dbReference type="InterPro" id="IPR051810">
    <property type="entry name" value="Precorrin_MeTrfase"/>
</dbReference>
<dbReference type="AlphaFoldDB" id="A0A2L1C7Z6"/>
<accession>A0A2L1C7Z6</accession>
<dbReference type="GeneID" id="2761739"/>
<keyword evidence="5" id="KW-0949">S-adenosyl-L-methionine</keyword>
<evidence type="ECO:0000256" key="2">
    <source>
        <dbReference type="ARBA" id="ARBA00022573"/>
    </source>
</evidence>
<dbReference type="EMBL" id="JACHED010000001">
    <property type="protein sequence ID" value="MBB6496212.1"/>
    <property type="molecule type" value="Genomic_DNA"/>
</dbReference>
<dbReference type="InterPro" id="IPR014776">
    <property type="entry name" value="4pyrrole_Mease_sub2"/>
</dbReference>
<organism evidence="7 13">
    <name type="scientific">Methanococcus maripaludis</name>
    <name type="common">Methanococcus deltae</name>
    <dbReference type="NCBI Taxonomy" id="39152"/>
    <lineage>
        <taxon>Archaea</taxon>
        <taxon>Methanobacteriati</taxon>
        <taxon>Methanobacteriota</taxon>
        <taxon>Methanomada group</taxon>
        <taxon>Methanococci</taxon>
        <taxon>Methanococcales</taxon>
        <taxon>Methanococcaceae</taxon>
        <taxon>Methanococcus</taxon>
    </lineage>
</organism>
<evidence type="ECO:0000313" key="7">
    <source>
        <dbReference type="EMBL" id="AVB75457.1"/>
    </source>
</evidence>
<keyword evidence="3 7" id="KW-0489">Methyltransferase</keyword>
<dbReference type="CDD" id="cd11646">
    <property type="entry name" value="Precorrin_3B_C17_MT"/>
    <property type="match status" value="1"/>
</dbReference>
<proteinExistence type="predicted"/>
<dbReference type="InterPro" id="IPR006363">
    <property type="entry name" value="Cbl_synth_CobJ/CibH_dom"/>
</dbReference>
<name>A0A2L1C7Z6_METMI</name>
<dbReference type="InterPro" id="IPR035996">
    <property type="entry name" value="4pyrrol_Methylase_sf"/>
</dbReference>
<evidence type="ECO:0000256" key="5">
    <source>
        <dbReference type="ARBA" id="ARBA00022691"/>
    </source>
</evidence>
<dbReference type="GO" id="GO:0030789">
    <property type="term" value="F:precorrin-3B C17-methyltransferase activity"/>
    <property type="evidence" value="ECO:0007669"/>
    <property type="project" value="UniProtKB-EC"/>
</dbReference>
<dbReference type="EC" id="2.1.1.-" evidence="7"/>
<evidence type="ECO:0000313" key="16">
    <source>
        <dbReference type="Proteomes" id="UP000567099"/>
    </source>
</evidence>
<dbReference type="GeneID" id="36101134"/>
<dbReference type="NCBIfam" id="TIGR01466">
    <property type="entry name" value="cobJ_cbiH"/>
    <property type="match status" value="1"/>
</dbReference>
<dbReference type="Gene3D" id="3.40.1010.10">
    <property type="entry name" value="Cobalt-precorrin-4 Transmethylase, Domain 1"/>
    <property type="match status" value="1"/>
</dbReference>
<evidence type="ECO:0000313" key="10">
    <source>
        <dbReference type="EMBL" id="MBA2858081.1"/>
    </source>
</evidence>
<dbReference type="Proteomes" id="UP000558015">
    <property type="component" value="Unassembled WGS sequence"/>
</dbReference>
<sequence>MLYVVGIGPGNEDYFTKEAENALNSTDLIVCYTGYKKYVERFDKEIYVSGMTKELERVEYALNEAENKDVALVSNGDATIYGLASLAYELNEKNLHNVTIKVLSGLTSASVCSSILGAPLNHDFAVVSLSNLLTPLETILKRINCAVESDMVLAIYNPLGKKRKEPFLKTVEIISNYSKDRNIDYIVGIVKNAGRNDSEYKITTINNLVNNLDEFMQYIDMSTTLVIGNSNTKIIDGMMITPRGYMSKYE</sequence>
<dbReference type="GO" id="GO:0032259">
    <property type="term" value="P:methylation"/>
    <property type="evidence" value="ECO:0007669"/>
    <property type="project" value="UniProtKB-KW"/>
</dbReference>
<dbReference type="RefSeq" id="WP_011170897.1">
    <property type="nucleotide sequence ID" value="NZ_CP026606.1"/>
</dbReference>
<evidence type="ECO:0000313" key="8">
    <source>
        <dbReference type="EMBL" id="MBA2846840.1"/>
    </source>
</evidence>
<dbReference type="SUPFAM" id="SSF53790">
    <property type="entry name" value="Tetrapyrrole methylase"/>
    <property type="match status" value="1"/>
</dbReference>
<dbReference type="Proteomes" id="UP000239462">
    <property type="component" value="Chromosome"/>
</dbReference>
<dbReference type="PANTHER" id="PTHR47036">
    <property type="entry name" value="COBALT-FACTOR III C(17)-METHYLTRANSFERASE-RELATED"/>
    <property type="match status" value="1"/>
</dbReference>
<evidence type="ECO:0000313" key="17">
    <source>
        <dbReference type="Proteomes" id="UP000571854"/>
    </source>
</evidence>
<dbReference type="UniPathway" id="UPA00148"/>
<evidence type="ECO:0000256" key="1">
    <source>
        <dbReference type="ARBA" id="ARBA00004953"/>
    </source>
</evidence>
<evidence type="ECO:0000313" key="14">
    <source>
        <dbReference type="Proteomes" id="UP000558015"/>
    </source>
</evidence>
<reference evidence="13" key="1">
    <citation type="journal article" date="2018" name="Genome Announc.">
        <title>Complete Genome Sequence of the Methanococcus maripaludis Type Strain JJ (DSM 2067), a Model for Selenoprotein Synthesis in Archaea.</title>
        <authorList>
            <person name="Poehlein A."/>
            <person name="Heym D."/>
            <person name="Quitzke V."/>
            <person name="Fersch J."/>
            <person name="Daniel R."/>
            <person name="Rother M."/>
        </authorList>
    </citation>
    <scope>NUCLEOTIDE SEQUENCE [LARGE SCALE GENOMIC DNA]</scope>
    <source>
        <strain evidence="13">DSM 2067</strain>
    </source>
</reference>
<dbReference type="PANTHER" id="PTHR47036:SF1">
    <property type="entry name" value="COBALT-FACTOR III C(17)-METHYLTRANSFERASE-RELATED"/>
    <property type="match status" value="1"/>
</dbReference>
<dbReference type="Proteomes" id="UP000571854">
    <property type="component" value="Unassembled WGS sequence"/>
</dbReference>
<dbReference type="Proteomes" id="UP000590564">
    <property type="component" value="Unassembled WGS sequence"/>
</dbReference>
<dbReference type="KEGG" id="mmad:MMJJ_00380"/>
<evidence type="ECO:0000313" key="15">
    <source>
        <dbReference type="Proteomes" id="UP000564425"/>
    </source>
</evidence>
<reference evidence="14 15" key="3">
    <citation type="submission" date="2020-07" db="EMBL/GenBank/DDBJ databases">
        <title>Genomic Encyclopedia of Type Strains, Phase IV (KMG-V): Genome sequencing to study the core and pangenomes of soil and plant-associated prokaryotes.</title>
        <authorList>
            <person name="Whitman W."/>
        </authorList>
    </citation>
    <scope>NUCLEOTIDE SEQUENCE [LARGE SCALE GENOMIC DNA]</scope>
    <source>
        <strain evidence="9 15">A1</strain>
        <strain evidence="8 17">A5</strain>
        <strain evidence="10 14">C12</strain>
        <strain evidence="11 16">C13</strain>
        <strain evidence="12 18">D1</strain>
    </source>
</reference>
<dbReference type="Pfam" id="PF00590">
    <property type="entry name" value="TP_methylase"/>
    <property type="match status" value="1"/>
</dbReference>
<keyword evidence="4 7" id="KW-0808">Transferase</keyword>
<dbReference type="Proteomes" id="UP000564425">
    <property type="component" value="Unassembled WGS sequence"/>
</dbReference>
<evidence type="ECO:0000313" key="9">
    <source>
        <dbReference type="EMBL" id="MBA2850646.1"/>
    </source>
</evidence>
<evidence type="ECO:0000256" key="4">
    <source>
        <dbReference type="ARBA" id="ARBA00022679"/>
    </source>
</evidence>
<dbReference type="InterPro" id="IPR000878">
    <property type="entry name" value="4pyrrol_Mease"/>
</dbReference>
<evidence type="ECO:0000313" key="12">
    <source>
        <dbReference type="EMBL" id="MBB6496212.1"/>
    </source>
</evidence>
<evidence type="ECO:0000313" key="11">
    <source>
        <dbReference type="EMBL" id="MBA2863782.1"/>
    </source>
</evidence>
<keyword evidence="2" id="KW-0169">Cobalamin biosynthesis</keyword>
<protein>
    <submittedName>
        <fullName evidence="7">Cobalt-precorrin-3B C(17)-methyltransferase</fullName>
        <ecNumber evidence="7">2.1.1.-</ecNumber>
    </submittedName>
    <submittedName>
        <fullName evidence="8">Precorrin-3B C17-methyltransferase</fullName>
        <ecNumber evidence="8">2.1.1.131</ecNumber>
    </submittedName>
</protein>
<dbReference type="InterPro" id="IPR014777">
    <property type="entry name" value="4pyrrole_Mease_sub1"/>
</dbReference>
<dbReference type="Gene3D" id="3.30.950.10">
    <property type="entry name" value="Methyltransferase, Cobalt-precorrin-4 Transmethylase, Domain 2"/>
    <property type="match status" value="1"/>
</dbReference>
<dbReference type="EMBL" id="JACDUJ010000001">
    <property type="protein sequence ID" value="MBA2846840.1"/>
    <property type="molecule type" value="Genomic_DNA"/>
</dbReference>
<dbReference type="GO" id="GO:0009236">
    <property type="term" value="P:cobalamin biosynthetic process"/>
    <property type="evidence" value="ECO:0007669"/>
    <property type="project" value="UniProtKB-UniPathway"/>
</dbReference>
<evidence type="ECO:0000259" key="6">
    <source>
        <dbReference type="Pfam" id="PF00590"/>
    </source>
</evidence>
<dbReference type="Proteomes" id="UP000567099">
    <property type="component" value="Unassembled WGS sequence"/>
</dbReference>
<evidence type="ECO:0000256" key="3">
    <source>
        <dbReference type="ARBA" id="ARBA00022603"/>
    </source>
</evidence>
<dbReference type="EMBL" id="CP026606">
    <property type="protein sequence ID" value="AVB75457.1"/>
    <property type="molecule type" value="Genomic_DNA"/>
</dbReference>
<dbReference type="EMBL" id="JACDUO010000001">
    <property type="protein sequence ID" value="MBA2863782.1"/>
    <property type="molecule type" value="Genomic_DNA"/>
</dbReference>
<dbReference type="EMBL" id="JACDUH010000001">
    <property type="protein sequence ID" value="MBA2850646.1"/>
    <property type="molecule type" value="Genomic_DNA"/>
</dbReference>
<evidence type="ECO:0000313" key="13">
    <source>
        <dbReference type="Proteomes" id="UP000239462"/>
    </source>
</evidence>
<dbReference type="EMBL" id="JACDUN010000001">
    <property type="protein sequence ID" value="MBA2858081.1"/>
    <property type="molecule type" value="Genomic_DNA"/>
</dbReference>
<feature type="domain" description="Tetrapyrrole methylase" evidence="6">
    <location>
        <begin position="1"/>
        <end position="208"/>
    </location>
</feature>
<reference evidence="7" key="2">
    <citation type="submission" date="2018-02" db="EMBL/GenBank/DDBJ databases">
        <title>Complete genome sequence of the Methanococcus maripaludis type strain JJ (DSM 2067), a model for selenoprotein synthesis in Archaea.</title>
        <authorList>
            <person name="Poehlein A."/>
            <person name="Heym D."/>
            <person name="Quitzke V."/>
            <person name="Fersch J."/>
            <person name="Daniel R."/>
            <person name="Rother M."/>
        </authorList>
    </citation>
    <scope>NUCLEOTIDE SEQUENCE [LARGE SCALE GENOMIC DNA]</scope>
    <source>
        <strain evidence="7">DSM 2067</strain>
    </source>
</reference>
<dbReference type="EC" id="2.1.1.131" evidence="8"/>
<evidence type="ECO:0000313" key="18">
    <source>
        <dbReference type="Proteomes" id="UP000590564"/>
    </source>
</evidence>